<keyword evidence="2" id="KW-1185">Reference proteome</keyword>
<dbReference type="AlphaFoldDB" id="A0A8J2LV36"/>
<name>A0A8J2LV36_9BILA</name>
<sequence length="133" mass="15296">MSDNDISRSLVISGLPSALLRDTADDFAETIYELLETTFNVRRDAVIRLIRSPRLEASQDQEEFGCKCLISFRSRLDYHSVIVQKSKLESPTSISSITKIPWDITRSNEELSKVTDMWTKDDEMRASFFENIL</sequence>
<reference evidence="1" key="1">
    <citation type="submission" date="2021-09" db="EMBL/GenBank/DDBJ databases">
        <authorList>
            <consortium name="Pathogen Informatics"/>
        </authorList>
    </citation>
    <scope>NUCLEOTIDE SEQUENCE</scope>
</reference>
<proteinExistence type="predicted"/>
<organism evidence="1 2">
    <name type="scientific">Cercopithifilaria johnstoni</name>
    <dbReference type="NCBI Taxonomy" id="2874296"/>
    <lineage>
        <taxon>Eukaryota</taxon>
        <taxon>Metazoa</taxon>
        <taxon>Ecdysozoa</taxon>
        <taxon>Nematoda</taxon>
        <taxon>Chromadorea</taxon>
        <taxon>Rhabditida</taxon>
        <taxon>Spirurina</taxon>
        <taxon>Spiruromorpha</taxon>
        <taxon>Filarioidea</taxon>
        <taxon>Onchocercidae</taxon>
        <taxon>Cercopithifilaria</taxon>
    </lineage>
</organism>
<protein>
    <submittedName>
        <fullName evidence="1">Uncharacterized protein</fullName>
    </submittedName>
</protein>
<gene>
    <name evidence="1" type="ORF">CJOHNSTONI_LOCUS4039</name>
</gene>
<evidence type="ECO:0000313" key="2">
    <source>
        <dbReference type="Proteomes" id="UP000746747"/>
    </source>
</evidence>
<dbReference type="OrthoDB" id="5877007at2759"/>
<dbReference type="EMBL" id="CAKAEH010001270">
    <property type="protein sequence ID" value="CAG9533848.1"/>
    <property type="molecule type" value="Genomic_DNA"/>
</dbReference>
<dbReference type="Proteomes" id="UP000746747">
    <property type="component" value="Unassembled WGS sequence"/>
</dbReference>
<accession>A0A8J2LV36</accession>
<comment type="caution">
    <text evidence="1">The sequence shown here is derived from an EMBL/GenBank/DDBJ whole genome shotgun (WGS) entry which is preliminary data.</text>
</comment>
<evidence type="ECO:0000313" key="1">
    <source>
        <dbReference type="EMBL" id="CAG9533848.1"/>
    </source>
</evidence>